<dbReference type="InterPro" id="IPR032675">
    <property type="entry name" value="LRR_dom_sf"/>
</dbReference>
<dbReference type="Gene3D" id="1.20.1280.50">
    <property type="match status" value="1"/>
</dbReference>
<accession>A0A166NL42</accession>
<sequence length="493" mass="54257">MTVLDPNRYTRPAEAAILRSDIAADDAARTALRQRAAQALTALRDAMTALRAAQEAVDSAQKIYDHIAQLEASLEERTRVSRGLLHPIRRLPAEILSMIFVADERSESDQPFIVAAVCRRWRAVALCTPSLWVTVSCELPTVEATERSVTYMNFHLDRSAQLPLKVLIDYEVKGSVPGTSFALVLAKLFRRARDFTFTSSSDTADMLSQCLTGRAPDLTDLYLNDTCFPGVSDTTLRLDFEAPRLRLVRCTGSQILWRGSVAYPSVRTLRLCTEHSDTQVVMDVVRRFPKVVHLEISCFGALHSPDPLNLRAERLTRLDLKMTGGMDANVARSFSFPSLRAAKIEIEEGDTIPTDAMTSFFQAALVTVRELELHYGLGSGIAAGLQACFLLERLDLHIPHYDNDAVGILGILAAPAVNGGWSCPRLHTLELSGRVKRPITDILVTLASARRPGAAAGPPVALIKIKIPLTTRLRSSQEVDHAALQRRLDSLLA</sequence>
<organism evidence="2 3">
    <name type="scientific">Exidia glandulosa HHB12029</name>
    <dbReference type="NCBI Taxonomy" id="1314781"/>
    <lineage>
        <taxon>Eukaryota</taxon>
        <taxon>Fungi</taxon>
        <taxon>Dikarya</taxon>
        <taxon>Basidiomycota</taxon>
        <taxon>Agaricomycotina</taxon>
        <taxon>Agaricomycetes</taxon>
        <taxon>Auriculariales</taxon>
        <taxon>Exidiaceae</taxon>
        <taxon>Exidia</taxon>
    </lineage>
</organism>
<dbReference type="Pfam" id="PF12937">
    <property type="entry name" value="F-box-like"/>
    <property type="match status" value="1"/>
</dbReference>
<dbReference type="Proteomes" id="UP000077266">
    <property type="component" value="Unassembled WGS sequence"/>
</dbReference>
<feature type="domain" description="F-box" evidence="1">
    <location>
        <begin position="88"/>
        <end position="137"/>
    </location>
</feature>
<keyword evidence="3" id="KW-1185">Reference proteome</keyword>
<dbReference type="Gene3D" id="3.80.10.10">
    <property type="entry name" value="Ribonuclease Inhibitor"/>
    <property type="match status" value="1"/>
</dbReference>
<gene>
    <name evidence="2" type="ORF">EXIGLDRAFT_782543</name>
</gene>
<dbReference type="AlphaFoldDB" id="A0A166NL42"/>
<proteinExistence type="predicted"/>
<protein>
    <recommendedName>
        <fullName evidence="1">F-box domain-containing protein</fullName>
    </recommendedName>
</protein>
<name>A0A166NL42_EXIGL</name>
<evidence type="ECO:0000313" key="3">
    <source>
        <dbReference type="Proteomes" id="UP000077266"/>
    </source>
</evidence>
<dbReference type="InterPro" id="IPR001810">
    <property type="entry name" value="F-box_dom"/>
</dbReference>
<reference evidence="2 3" key="1">
    <citation type="journal article" date="2016" name="Mol. Biol. Evol.">
        <title>Comparative Genomics of Early-Diverging Mushroom-Forming Fungi Provides Insights into the Origins of Lignocellulose Decay Capabilities.</title>
        <authorList>
            <person name="Nagy L.G."/>
            <person name="Riley R."/>
            <person name="Tritt A."/>
            <person name="Adam C."/>
            <person name="Daum C."/>
            <person name="Floudas D."/>
            <person name="Sun H."/>
            <person name="Yadav J.S."/>
            <person name="Pangilinan J."/>
            <person name="Larsson K.H."/>
            <person name="Matsuura K."/>
            <person name="Barry K."/>
            <person name="Labutti K."/>
            <person name="Kuo R."/>
            <person name="Ohm R.A."/>
            <person name="Bhattacharya S.S."/>
            <person name="Shirouzu T."/>
            <person name="Yoshinaga Y."/>
            <person name="Martin F.M."/>
            <person name="Grigoriev I.V."/>
            <person name="Hibbett D.S."/>
        </authorList>
    </citation>
    <scope>NUCLEOTIDE SEQUENCE [LARGE SCALE GENOMIC DNA]</scope>
    <source>
        <strain evidence="2 3">HHB12029</strain>
    </source>
</reference>
<evidence type="ECO:0000259" key="1">
    <source>
        <dbReference type="Pfam" id="PF12937"/>
    </source>
</evidence>
<dbReference type="OrthoDB" id="3063971at2759"/>
<evidence type="ECO:0000313" key="2">
    <source>
        <dbReference type="EMBL" id="KZV79287.1"/>
    </source>
</evidence>
<dbReference type="InParanoid" id="A0A166NL42"/>
<dbReference type="EMBL" id="KV426644">
    <property type="protein sequence ID" value="KZV79287.1"/>
    <property type="molecule type" value="Genomic_DNA"/>
</dbReference>
<dbReference type="SUPFAM" id="SSF52047">
    <property type="entry name" value="RNI-like"/>
    <property type="match status" value="1"/>
</dbReference>